<dbReference type="InterPro" id="IPR040170">
    <property type="entry name" value="Cytosol_ACT"/>
</dbReference>
<name>A0A176S347_9GAMM</name>
<dbReference type="InterPro" id="IPR006683">
    <property type="entry name" value="Thioestr_dom"/>
</dbReference>
<evidence type="ECO:0000256" key="1">
    <source>
        <dbReference type="ARBA" id="ARBA00010458"/>
    </source>
</evidence>
<dbReference type="GO" id="GO:0052816">
    <property type="term" value="F:long-chain fatty acyl-CoA hydrolase activity"/>
    <property type="evidence" value="ECO:0007669"/>
    <property type="project" value="TreeGrafter"/>
</dbReference>
<organism evidence="5 6">
    <name type="scientific">Candidatus Thiomargarita nelsonii</name>
    <dbReference type="NCBI Taxonomy" id="1003181"/>
    <lineage>
        <taxon>Bacteria</taxon>
        <taxon>Pseudomonadati</taxon>
        <taxon>Pseudomonadota</taxon>
        <taxon>Gammaproteobacteria</taxon>
        <taxon>Thiotrichales</taxon>
        <taxon>Thiotrichaceae</taxon>
        <taxon>Thiomargarita</taxon>
    </lineage>
</organism>
<dbReference type="EMBL" id="LUTY01001033">
    <property type="protein sequence ID" value="OAD22309.1"/>
    <property type="molecule type" value="Genomic_DNA"/>
</dbReference>
<accession>A0A176S347</accession>
<evidence type="ECO:0000256" key="3">
    <source>
        <dbReference type="PROSITE-ProRule" id="PRU01106"/>
    </source>
</evidence>
<dbReference type="Proteomes" id="UP000076962">
    <property type="component" value="Unassembled WGS sequence"/>
</dbReference>
<sequence length="117" mass="13182">MDNYQLVLPEHLNHYGYLFGGTLLKWVDESAYISARLDHRGKSFVTVGMDEVIFKEKVALGSILHFNVKKIKSGKTSVTYKVSVTNTSVPENNNHEIFTTSITFVCIDKNGNKCILI</sequence>
<dbReference type="PANTHER" id="PTHR11049:SF31">
    <property type="entry name" value="HOTDOG ACOT-TYPE DOMAIN-CONTAINING PROTEIN"/>
    <property type="match status" value="1"/>
</dbReference>
<evidence type="ECO:0000256" key="2">
    <source>
        <dbReference type="ARBA" id="ARBA00022801"/>
    </source>
</evidence>
<dbReference type="Gene3D" id="3.10.129.10">
    <property type="entry name" value="Hotdog Thioesterase"/>
    <property type="match status" value="1"/>
</dbReference>
<gene>
    <name evidence="5" type="ORF">THIOM_001895</name>
</gene>
<dbReference type="GO" id="GO:0006637">
    <property type="term" value="P:acyl-CoA metabolic process"/>
    <property type="evidence" value="ECO:0007669"/>
    <property type="project" value="TreeGrafter"/>
</dbReference>
<proteinExistence type="inferred from homology"/>
<evidence type="ECO:0000313" key="6">
    <source>
        <dbReference type="Proteomes" id="UP000076962"/>
    </source>
</evidence>
<dbReference type="GO" id="GO:0005829">
    <property type="term" value="C:cytosol"/>
    <property type="evidence" value="ECO:0007669"/>
    <property type="project" value="TreeGrafter"/>
</dbReference>
<comment type="caution">
    <text evidence="5">The sequence shown here is derived from an EMBL/GenBank/DDBJ whole genome shotgun (WGS) entry which is preliminary data.</text>
</comment>
<dbReference type="Pfam" id="PF03061">
    <property type="entry name" value="4HBT"/>
    <property type="match status" value="1"/>
</dbReference>
<keyword evidence="6" id="KW-1185">Reference proteome</keyword>
<dbReference type="CDD" id="cd03442">
    <property type="entry name" value="BFIT_BACH"/>
    <property type="match status" value="1"/>
</dbReference>
<evidence type="ECO:0000259" key="4">
    <source>
        <dbReference type="PROSITE" id="PS51770"/>
    </source>
</evidence>
<feature type="domain" description="HotDog ACOT-type" evidence="4">
    <location>
        <begin position="1"/>
        <end position="110"/>
    </location>
</feature>
<dbReference type="InterPro" id="IPR029069">
    <property type="entry name" value="HotDog_dom_sf"/>
</dbReference>
<keyword evidence="2 3" id="KW-0378">Hydrolase</keyword>
<dbReference type="SUPFAM" id="SSF54637">
    <property type="entry name" value="Thioesterase/thiol ester dehydrase-isomerase"/>
    <property type="match status" value="1"/>
</dbReference>
<dbReference type="PROSITE" id="PS51770">
    <property type="entry name" value="HOTDOG_ACOT"/>
    <property type="match status" value="1"/>
</dbReference>
<dbReference type="InterPro" id="IPR033120">
    <property type="entry name" value="HOTDOG_ACOT"/>
</dbReference>
<comment type="similarity">
    <text evidence="1">Belongs to the acyl coenzyme A hydrolase family.</text>
</comment>
<reference evidence="5 6" key="1">
    <citation type="submission" date="2016-05" db="EMBL/GenBank/DDBJ databases">
        <title>Single-cell genome of chain-forming Candidatus Thiomargarita nelsonii and comparison to other large sulfur-oxidizing bacteria.</title>
        <authorList>
            <person name="Winkel M."/>
            <person name="Salman V."/>
            <person name="Woyke T."/>
            <person name="Schulz-Vogt H."/>
            <person name="Richter M."/>
            <person name="Flood B."/>
            <person name="Bailey J."/>
            <person name="Amann R."/>
            <person name="Mussmann M."/>
        </authorList>
    </citation>
    <scope>NUCLEOTIDE SEQUENCE [LARGE SCALE GENOMIC DNA]</scope>
    <source>
        <strain evidence="5 6">THI036</strain>
    </source>
</reference>
<dbReference type="GO" id="GO:0009062">
    <property type="term" value="P:fatty acid catabolic process"/>
    <property type="evidence" value="ECO:0007669"/>
    <property type="project" value="TreeGrafter"/>
</dbReference>
<dbReference type="PANTHER" id="PTHR11049">
    <property type="entry name" value="ACYL COENZYME A THIOESTER HYDROLASE"/>
    <property type="match status" value="1"/>
</dbReference>
<evidence type="ECO:0000313" key="5">
    <source>
        <dbReference type="EMBL" id="OAD22309.1"/>
    </source>
</evidence>
<protein>
    <submittedName>
        <fullName evidence="5">Thioesterase superfamily protein</fullName>
    </submittedName>
</protein>
<dbReference type="AlphaFoldDB" id="A0A176S347"/>